<reference evidence="1 2" key="1">
    <citation type="journal article" date="2019" name="Int. J. Syst. Evol. Microbiol.">
        <title>Rufibacter sediminis sp. nov., isolated from freshwater lake sediment.</title>
        <authorList>
            <person name="Qu J.H."/>
            <person name="Zhang L.J."/>
            <person name="Fu Y.H."/>
            <person name="Li H.F."/>
        </authorList>
    </citation>
    <scope>NUCLEOTIDE SEQUENCE [LARGE SCALE GENOMIC DNA]</scope>
    <source>
        <strain evidence="1 2">H-1</strain>
    </source>
</reference>
<proteinExistence type="predicted"/>
<comment type="caution">
    <text evidence="1">The sequence shown here is derived from an EMBL/GenBank/DDBJ whole genome shotgun (WGS) entry which is preliminary data.</text>
</comment>
<dbReference type="Proteomes" id="UP000659698">
    <property type="component" value="Unassembled WGS sequence"/>
</dbReference>
<organism evidence="1 2">
    <name type="scientific">Rufibacter sediminis</name>
    <dbReference type="NCBI Taxonomy" id="2762756"/>
    <lineage>
        <taxon>Bacteria</taxon>
        <taxon>Pseudomonadati</taxon>
        <taxon>Bacteroidota</taxon>
        <taxon>Cytophagia</taxon>
        <taxon>Cytophagales</taxon>
        <taxon>Hymenobacteraceae</taxon>
        <taxon>Rufibacter</taxon>
    </lineage>
</organism>
<sequence length="314" mass="36356">MDSVAAFIKYEGKLVEDGFLDARKTASALSGIDEALRFFLYQEYPDLELIPFEIPVRIRKGSWEAIFSENLDELLLKGLAAWGIGKYVGSALEEMAKNDFKDFGFKDIFKNAFKAMTWVIKAATHLGSLSRKHFRNISFSPDNRFIGLKNDYDRILWFPVEFLEHFSNCPESLFQKLIGIVEEDREFVIGYIEPLEQEQARVNYKNKYIFLNEEEDKEVLFPELEHGAYVELEGHITRGNEKTNTLGLLYQNHVLTCLPQRGNIKDYKTALFNNCVIKGYIDRQDKQGVFIEKRPRIKFTSISIVDSRGQLSFL</sequence>
<gene>
    <name evidence="1" type="ORF">H7U12_07035</name>
</gene>
<evidence type="ECO:0000313" key="1">
    <source>
        <dbReference type="EMBL" id="MBC3539431.1"/>
    </source>
</evidence>
<name>A0ABR6VQF1_9BACT</name>
<protein>
    <submittedName>
        <fullName evidence="1">Uncharacterized protein</fullName>
    </submittedName>
</protein>
<keyword evidence="2" id="KW-1185">Reference proteome</keyword>
<dbReference type="EMBL" id="JACOAF010000020">
    <property type="protein sequence ID" value="MBC3539431.1"/>
    <property type="molecule type" value="Genomic_DNA"/>
</dbReference>
<evidence type="ECO:0000313" key="2">
    <source>
        <dbReference type="Proteomes" id="UP000659698"/>
    </source>
</evidence>
<dbReference type="RefSeq" id="WP_186635098.1">
    <property type="nucleotide sequence ID" value="NZ_JACOAF010000020.1"/>
</dbReference>
<accession>A0ABR6VQF1</accession>